<name>A0ABD1K141_9TELE</name>
<dbReference type="SUPFAM" id="SSF54060">
    <property type="entry name" value="His-Me finger endonucleases"/>
    <property type="match status" value="1"/>
</dbReference>
<protein>
    <recommendedName>
        <fullName evidence="6">Endonuclease domain-containing 1 protein-like</fullName>
    </recommendedName>
</protein>
<comment type="caution">
    <text evidence="4">The sequence shown here is derived from an EMBL/GenBank/DDBJ whole genome shotgun (WGS) entry which is preliminary data.</text>
</comment>
<dbReference type="Gene3D" id="3.40.570.10">
    <property type="entry name" value="Extracellular Endonuclease, subunit A"/>
    <property type="match status" value="1"/>
</dbReference>
<proteinExistence type="predicted"/>
<feature type="domain" description="DNA/RNA non-specific endonuclease/pyrophosphatase/phosphodiesterase" evidence="3">
    <location>
        <begin position="60"/>
        <end position="264"/>
    </location>
</feature>
<dbReference type="InterPro" id="IPR039015">
    <property type="entry name" value="ENDOD1"/>
</dbReference>
<evidence type="ECO:0000259" key="2">
    <source>
        <dbReference type="SMART" id="SM00477"/>
    </source>
</evidence>
<dbReference type="Pfam" id="PF01223">
    <property type="entry name" value="Endonuclease_NS"/>
    <property type="match status" value="1"/>
</dbReference>
<dbReference type="InterPro" id="IPR001604">
    <property type="entry name" value="Endo_G_ENPP1-like_dom"/>
</dbReference>
<evidence type="ECO:0008006" key="6">
    <source>
        <dbReference type="Google" id="ProtNLM"/>
    </source>
</evidence>
<evidence type="ECO:0000256" key="1">
    <source>
        <dbReference type="SAM" id="SignalP"/>
    </source>
</evidence>
<feature type="signal peptide" evidence="1">
    <location>
        <begin position="1"/>
        <end position="18"/>
    </location>
</feature>
<dbReference type="InterPro" id="IPR044929">
    <property type="entry name" value="DNA/RNA_non-sp_Endonuclease_sf"/>
</dbReference>
<gene>
    <name evidence="4" type="ORF">ACEWY4_012641</name>
</gene>
<feature type="domain" description="ENPP1-3/EXOG-like endonuclease/phosphodiesterase" evidence="2">
    <location>
        <begin position="61"/>
        <end position="258"/>
    </location>
</feature>
<dbReference type="InterPro" id="IPR020821">
    <property type="entry name" value="ENPP1-3/EXOG-like_nuc-like"/>
</dbReference>
<sequence length="274" mass="30254">MKLIGPMVLLGLLSLGEGEVVTTFLASCPDFFIKDQNAQPVTPTVLSGPQYRHICQRYRNSYRFATLYDSQNKIPVYSAYQHTIYQPYKRRSWMVEPQLDGHTGREMTTEGSAGGPVGGNQAVNSDYTAPYQRGHLYPRCHTCALDQEQSTFTLTNAAPQTSKDNIQWYHQVEKLEQAVTAGCNQNTAYVVTGVTPGVVQVGNGVNVPSHYWSAYCCRDINNQNRFISQGYMLQMVGNGGAVANQPTVSALNTDLARKYGVPTFRVFGTIVGCS</sequence>
<accession>A0ABD1K141</accession>
<evidence type="ECO:0000259" key="3">
    <source>
        <dbReference type="SMART" id="SM00892"/>
    </source>
</evidence>
<dbReference type="PANTHER" id="PTHR21472:SF30">
    <property type="entry name" value="ENDONUCLEASE DOMAIN-CONTAINING 1 PROTEIN-RELATED"/>
    <property type="match status" value="1"/>
</dbReference>
<dbReference type="InterPro" id="IPR044925">
    <property type="entry name" value="His-Me_finger_sf"/>
</dbReference>
<dbReference type="EMBL" id="JBHFQA010000010">
    <property type="protein sequence ID" value="KAL2092843.1"/>
    <property type="molecule type" value="Genomic_DNA"/>
</dbReference>
<dbReference type="AlphaFoldDB" id="A0ABD1K141"/>
<organism evidence="4 5">
    <name type="scientific">Coilia grayii</name>
    <name type="common">Gray's grenadier anchovy</name>
    <dbReference type="NCBI Taxonomy" id="363190"/>
    <lineage>
        <taxon>Eukaryota</taxon>
        <taxon>Metazoa</taxon>
        <taxon>Chordata</taxon>
        <taxon>Craniata</taxon>
        <taxon>Vertebrata</taxon>
        <taxon>Euteleostomi</taxon>
        <taxon>Actinopterygii</taxon>
        <taxon>Neopterygii</taxon>
        <taxon>Teleostei</taxon>
        <taxon>Clupei</taxon>
        <taxon>Clupeiformes</taxon>
        <taxon>Clupeoidei</taxon>
        <taxon>Engraulidae</taxon>
        <taxon>Coilinae</taxon>
        <taxon>Coilia</taxon>
    </lineage>
</organism>
<dbReference type="Proteomes" id="UP001591681">
    <property type="component" value="Unassembled WGS sequence"/>
</dbReference>
<dbReference type="SMART" id="SM00892">
    <property type="entry name" value="Endonuclease_NS"/>
    <property type="match status" value="1"/>
</dbReference>
<reference evidence="4 5" key="1">
    <citation type="submission" date="2024-09" db="EMBL/GenBank/DDBJ databases">
        <title>A chromosome-level genome assembly of Gray's grenadier anchovy, Coilia grayii.</title>
        <authorList>
            <person name="Fu Z."/>
        </authorList>
    </citation>
    <scope>NUCLEOTIDE SEQUENCE [LARGE SCALE GENOMIC DNA]</scope>
    <source>
        <strain evidence="4">G4</strain>
        <tissue evidence="4">Muscle</tissue>
    </source>
</reference>
<dbReference type="PANTHER" id="PTHR21472">
    <property type="entry name" value="ENDONUCLEASE DOMAIN-CONTAINING 1 PROTEIN ENDOD1"/>
    <property type="match status" value="1"/>
</dbReference>
<keyword evidence="5" id="KW-1185">Reference proteome</keyword>
<evidence type="ECO:0000313" key="5">
    <source>
        <dbReference type="Proteomes" id="UP001591681"/>
    </source>
</evidence>
<keyword evidence="1" id="KW-0732">Signal</keyword>
<evidence type="ECO:0000313" key="4">
    <source>
        <dbReference type="EMBL" id="KAL2092843.1"/>
    </source>
</evidence>
<dbReference type="SMART" id="SM00477">
    <property type="entry name" value="NUC"/>
    <property type="match status" value="1"/>
</dbReference>
<feature type="chain" id="PRO_5044819486" description="Endonuclease domain-containing 1 protein-like" evidence="1">
    <location>
        <begin position="19"/>
        <end position="274"/>
    </location>
</feature>